<proteinExistence type="predicted"/>
<name>A0ABX3FXU1_9ACTN</name>
<organism evidence="2 3">
    <name type="scientific">Streptomyces amritsarensis</name>
    <dbReference type="NCBI Taxonomy" id="681158"/>
    <lineage>
        <taxon>Bacteria</taxon>
        <taxon>Bacillati</taxon>
        <taxon>Actinomycetota</taxon>
        <taxon>Actinomycetes</taxon>
        <taxon>Kitasatosporales</taxon>
        <taxon>Streptomycetaceae</taxon>
        <taxon>Streptomyces</taxon>
    </lineage>
</organism>
<comment type="caution">
    <text evidence="2">The sequence shown here is derived from an EMBL/GenBank/DDBJ whole genome shotgun (WGS) entry which is preliminary data.</text>
</comment>
<evidence type="ECO:0000313" key="3">
    <source>
        <dbReference type="Proteomes" id="UP000187151"/>
    </source>
</evidence>
<dbReference type="EMBL" id="MQUR01000107">
    <property type="protein sequence ID" value="OLZ54291.1"/>
    <property type="molecule type" value="Genomic_DNA"/>
</dbReference>
<evidence type="ECO:0000313" key="2">
    <source>
        <dbReference type="EMBL" id="OLZ54291.1"/>
    </source>
</evidence>
<sequence>MAVAVAVPVARTGAVRETALAVEEVVAVAGTGPAAACRTSAVSRGGASPVPGSVPVGATPAAPAAP</sequence>
<protein>
    <submittedName>
        <fullName evidence="2">Uncharacterized protein</fullName>
    </submittedName>
</protein>
<reference evidence="2 3" key="1">
    <citation type="submission" date="2016-01" db="EMBL/GenBank/DDBJ databases">
        <title>Streptomyces amritsarensis strain MTCC 11845 genome sequencing and assembly.</title>
        <authorList>
            <person name="Sharma D."/>
            <person name="Nair G.R."/>
            <person name="Kaur G."/>
            <person name="Manhas R.K."/>
            <person name="Mayilraj S."/>
        </authorList>
    </citation>
    <scope>NUCLEOTIDE SEQUENCE [LARGE SCALE GENOMIC DNA]</scope>
    <source>
        <strain evidence="2 3">MTCC 11845</strain>
    </source>
</reference>
<dbReference type="Proteomes" id="UP000187151">
    <property type="component" value="Unassembled WGS sequence"/>
</dbReference>
<evidence type="ECO:0000256" key="1">
    <source>
        <dbReference type="SAM" id="MobiDB-lite"/>
    </source>
</evidence>
<gene>
    <name evidence="2" type="ORF">AVW11_30650</name>
</gene>
<feature type="region of interest" description="Disordered" evidence="1">
    <location>
        <begin position="42"/>
        <end position="66"/>
    </location>
</feature>
<keyword evidence="3" id="KW-1185">Reference proteome</keyword>
<accession>A0ABX3FXU1</accession>